<dbReference type="EMBL" id="RBNH01000003">
    <property type="protein sequence ID" value="RKO26132.1"/>
    <property type="molecule type" value="Genomic_DNA"/>
</dbReference>
<keyword evidence="2 7" id="KW-0489">Methyltransferase</keyword>
<sequence length="1551" mass="173904">MPSFDSFVVGEDFVSEHFFTTDTTKAGESFQSEVLKLRKQWDETSKEGHESPLDRFRKARGQLQIDLGTLAEEPGNASHIYRYLRQALGFHGPSTTFKAERSGAELLAHNIWSTPNNDVLFVEAQPADSLEDALAKDRGDLLQKPLVDDKEANYSASKLISELYQTDEAPQFIVLMAGRWLVLTERERWPEGRYLAADALLAVERNDTKRGGELDRFLAVFGRDSLHPDPSEQIWWNAVIESSVKHTVGVSKDLREGIRLSIEIIANDVLTRRTAAGVSNDDVDGQSLARQSLRFLYRILFLLYAEASPEMGVIPVGDEQYDQGYGLDRIRELVLNPITSEKAKRGTHLYDSLNLLFTLVNNGHEPAGAGDALTFENLEADLFSPSQTENIDQVKLGNAALQKVLEHLLLSKEARGKDRGFISYAELGVNQLGAVYEGLMSYTGFIAQEDLHEVAKDGDSSKGSWVVPVTRSAEIDAKHFVMTQDEITGQPKPVLHEKGTFVFRLAGRERQQSASYYTPEVMTKFVVSQALEELLDQNGTATAAADILNLTVCEPALGSGAFAIEAVRQLAATYLERKQKELDVRIPADEYPLELQKVKAQIALHQVHGVDLNATAVELAEVSLWLDTMVAGLQAPWFGLRLRRGNSLIGARRATYSAAQVRDKSWLTSTPQDAPLMGLVAGLEADDDDPAVAGRVHHFLLPAQGWGAASDAKEVKDVAADAQKALGAWRRSVRLKLSKQQIDRLLSLSRRVELLWKLTLRRFEIADQQARRDIDYFGKQTAVESVESPRAVTRAQIEQAINDPNGAYQRLRRVMDAWNALWFWPLTERAADGAIPPSFAQWLDALEGLLGRAGKESRMVGQRALSAGANWDELNDAEHADLELSLVRDVQDLLAEHQWLSVCDRVAQEQGFFHWDLDFASVFGRGGFDLQVGNPPWVRPDWDEVAELAESEPCLAVDEDMHEDTYYSLKSRILMDEESRNRFVDSVSNLSGVRESVSSPISYPYLAGLRPDLHRCFISETWRRRSGYGVVGLIHPETHFTDEKAGPLRREVYLRLKRHWRFVNELKLFEIDNHVSYGVHLYGARGAEPKFLSASGLYHPETVVRSMVHDGSGPLPGLKQEGGWDLRPHRSRILEVDAEMVHSWHEFIEDGDTPVAESRMVAAVTREIARVQSKISRARRIGENSFNHFLGLDETKYRRAGVIQKKWGRAESWHRTILLGTNIHSLNSFFKYPRPTMASNRDSMPVDLISLPVDEVPISTYKPGADDEVYSRVNPWSSGAEPVPLRSLYRVIWRSMAANTGERTLIPAIIPPGPATLTQNAYGFAAVEAGLPRLVLCAGVMSSLLCDFMVRAAPKSSIPRSVIDRLPSIPVQHPAAPLIMLRTARLNMLTAAYGDLWKAIYPYLDPSDGWAPFHEPRSNISLSVPVPDWTGETPLRRAIDRRQASLEIDVIFAISLGISIEELCSVYSAAFPVLEGYDRSYLYDSTGMRIPSEMARLYERNGKYLNLTERTWLHPQSGLKYVFELPFANYDREEDMRKAYAHFEKLLAEQS</sequence>
<dbReference type="SUPFAM" id="SSF53335">
    <property type="entry name" value="S-adenosyl-L-methionine-dependent methyltransferases"/>
    <property type="match status" value="1"/>
</dbReference>
<dbReference type="InterPro" id="IPR011639">
    <property type="entry name" value="MethylTrfase_TaqI-like_dom"/>
</dbReference>
<evidence type="ECO:0000256" key="3">
    <source>
        <dbReference type="ARBA" id="ARBA00022679"/>
    </source>
</evidence>
<dbReference type="RefSeq" id="WP_120691790.1">
    <property type="nucleotide sequence ID" value="NZ_RBNH01000003.1"/>
</dbReference>
<dbReference type="Pfam" id="PF07669">
    <property type="entry name" value="Eco57I"/>
    <property type="match status" value="1"/>
</dbReference>
<dbReference type="EC" id="2.1.1.72" evidence="1"/>
<comment type="caution">
    <text evidence="7">The sequence shown here is derived from an EMBL/GenBank/DDBJ whole genome shotgun (WGS) entry which is preliminary data.</text>
</comment>
<protein>
    <recommendedName>
        <fullName evidence="1">site-specific DNA-methyltransferase (adenine-specific)</fullName>
        <ecNumber evidence="1">2.1.1.72</ecNumber>
    </recommendedName>
</protein>
<gene>
    <name evidence="7" type="ORF">D7Z96_05160</name>
</gene>
<dbReference type="GO" id="GO:0009007">
    <property type="term" value="F:site-specific DNA-methyltransferase (adenine-specific) activity"/>
    <property type="evidence" value="ECO:0007669"/>
    <property type="project" value="UniProtKB-EC"/>
</dbReference>
<comment type="catalytic activity">
    <reaction evidence="5">
        <text>a 2'-deoxyadenosine in DNA + S-adenosyl-L-methionine = an N(6)-methyl-2'-deoxyadenosine in DNA + S-adenosyl-L-homocysteine + H(+)</text>
        <dbReference type="Rhea" id="RHEA:15197"/>
        <dbReference type="Rhea" id="RHEA-COMP:12418"/>
        <dbReference type="Rhea" id="RHEA-COMP:12419"/>
        <dbReference type="ChEBI" id="CHEBI:15378"/>
        <dbReference type="ChEBI" id="CHEBI:57856"/>
        <dbReference type="ChEBI" id="CHEBI:59789"/>
        <dbReference type="ChEBI" id="CHEBI:90615"/>
        <dbReference type="ChEBI" id="CHEBI:90616"/>
        <dbReference type="EC" id="2.1.1.72"/>
    </reaction>
</comment>
<keyword evidence="4" id="KW-0949">S-adenosyl-L-methionine</keyword>
<evidence type="ECO:0000313" key="8">
    <source>
        <dbReference type="Proteomes" id="UP000273159"/>
    </source>
</evidence>
<proteinExistence type="predicted"/>
<evidence type="ECO:0000256" key="1">
    <source>
        <dbReference type="ARBA" id="ARBA00011900"/>
    </source>
</evidence>
<accession>A0A3B0FX30</accession>
<feature type="domain" description="Type II methyltransferase M.TaqI-like" evidence="6">
    <location>
        <begin position="605"/>
        <end position="941"/>
    </location>
</feature>
<dbReference type="GO" id="GO:0032259">
    <property type="term" value="P:methylation"/>
    <property type="evidence" value="ECO:0007669"/>
    <property type="project" value="UniProtKB-KW"/>
</dbReference>
<dbReference type="Gene3D" id="3.40.50.150">
    <property type="entry name" value="Vaccinia Virus protein VP39"/>
    <property type="match status" value="2"/>
</dbReference>
<evidence type="ECO:0000313" key="7">
    <source>
        <dbReference type="EMBL" id="RKO26132.1"/>
    </source>
</evidence>
<dbReference type="PANTHER" id="PTHR33841">
    <property type="entry name" value="DNA METHYLTRANSFERASE YEEA-RELATED"/>
    <property type="match status" value="1"/>
</dbReference>
<reference evidence="8" key="2">
    <citation type="submission" date="2018-10" db="EMBL/GenBank/DDBJ databases">
        <authorList>
            <person name="Wang Y."/>
            <person name="Wang J."/>
            <person name="Yang X."/>
            <person name="Wang Z."/>
            <person name="Huang Y."/>
        </authorList>
    </citation>
    <scope>NUCLEOTIDE SEQUENCE [LARGE SCALE GENOMIC DNA]</scope>
    <source>
        <strain evidence="8">J015</strain>
    </source>
</reference>
<evidence type="ECO:0000256" key="5">
    <source>
        <dbReference type="ARBA" id="ARBA00047942"/>
    </source>
</evidence>
<organism evidence="7 8">
    <name type="scientific">Pseudarthrobacter phenanthrenivorans</name>
    <name type="common">Arthrobacter phenanthrenivorans</name>
    <dbReference type="NCBI Taxonomy" id="361575"/>
    <lineage>
        <taxon>Bacteria</taxon>
        <taxon>Bacillati</taxon>
        <taxon>Actinomycetota</taxon>
        <taxon>Actinomycetes</taxon>
        <taxon>Micrococcales</taxon>
        <taxon>Micrococcaceae</taxon>
        <taxon>Pseudarthrobacter</taxon>
    </lineage>
</organism>
<dbReference type="InterPro" id="IPR029063">
    <property type="entry name" value="SAM-dependent_MTases_sf"/>
</dbReference>
<name>A0A3B0FX30_PSEPS</name>
<evidence type="ECO:0000256" key="4">
    <source>
        <dbReference type="ARBA" id="ARBA00022691"/>
    </source>
</evidence>
<keyword evidence="3 7" id="KW-0808">Transferase</keyword>
<evidence type="ECO:0000256" key="2">
    <source>
        <dbReference type="ARBA" id="ARBA00022603"/>
    </source>
</evidence>
<dbReference type="PANTHER" id="PTHR33841:SF1">
    <property type="entry name" value="DNA METHYLTRANSFERASE A"/>
    <property type="match status" value="1"/>
</dbReference>
<evidence type="ECO:0000259" key="6">
    <source>
        <dbReference type="Pfam" id="PF07669"/>
    </source>
</evidence>
<dbReference type="InterPro" id="IPR050953">
    <property type="entry name" value="N4_N6_ade-DNA_methylase"/>
</dbReference>
<dbReference type="Proteomes" id="UP000273159">
    <property type="component" value="Unassembled WGS sequence"/>
</dbReference>
<reference evidence="7 8" key="1">
    <citation type="submission" date="2018-10" db="EMBL/GenBank/DDBJ databases">
        <title>Genome-guide identification and characterization of bacteria that degrade polycyclic aromatic hydrocarbons and resist hexavalent chromium simultaneously.</title>
        <authorList>
            <person name="Feng H."/>
        </authorList>
    </citation>
    <scope>NUCLEOTIDE SEQUENCE [LARGE SCALE GENOMIC DNA]</scope>
    <source>
        <strain evidence="7 8">J015</strain>
    </source>
</reference>
<dbReference type="GO" id="GO:0006304">
    <property type="term" value="P:DNA modification"/>
    <property type="evidence" value="ECO:0007669"/>
    <property type="project" value="InterPro"/>
</dbReference>